<feature type="transmembrane region" description="Helical" evidence="1">
    <location>
        <begin position="150"/>
        <end position="173"/>
    </location>
</feature>
<organism evidence="2">
    <name type="scientific">Candidatus Iainarchaeum sp</name>
    <dbReference type="NCBI Taxonomy" id="3101447"/>
    <lineage>
        <taxon>Archaea</taxon>
        <taxon>Candidatus Iainarchaeota</taxon>
        <taxon>Candidatus Iainarchaeia</taxon>
        <taxon>Candidatus Iainarchaeales</taxon>
        <taxon>Candidatus Iainarchaeaceae</taxon>
        <taxon>Candidatus Iainarchaeum</taxon>
    </lineage>
</organism>
<feature type="transmembrane region" description="Helical" evidence="1">
    <location>
        <begin position="119"/>
        <end position="144"/>
    </location>
</feature>
<reference evidence="2" key="1">
    <citation type="submission" date="2020-11" db="EMBL/GenBank/DDBJ databases">
        <title>Connecting structure to function with the recovery of over 1000 high-quality activated sludge metagenome-assembled genomes encoding full-length rRNA genes using long-read sequencing.</title>
        <authorList>
            <person name="Singleton C.M."/>
            <person name="Petriglieri F."/>
            <person name="Kristensen J.M."/>
            <person name="Kirkegaard R.H."/>
            <person name="Michaelsen T.Y."/>
            <person name="Andersen M.H."/>
            <person name="Karst S.M."/>
            <person name="Dueholm M.S."/>
            <person name="Nielsen P.H."/>
            <person name="Albertsen M."/>
        </authorList>
    </citation>
    <scope>NUCLEOTIDE SEQUENCE</scope>
    <source>
        <strain evidence="2">Fred_18-Q3-R57-64_BAT3C.431</strain>
    </source>
</reference>
<name>A0A7T9DJH7_9ARCH</name>
<evidence type="ECO:0000313" key="2">
    <source>
        <dbReference type="EMBL" id="QQR92491.1"/>
    </source>
</evidence>
<feature type="transmembrane region" description="Helical" evidence="1">
    <location>
        <begin position="230"/>
        <end position="250"/>
    </location>
</feature>
<feature type="transmembrane region" description="Helical" evidence="1">
    <location>
        <begin position="27"/>
        <end position="47"/>
    </location>
</feature>
<sequence>MDSKWVETLSRSWDIVVQHPKVLLPKLVVAALYGLLLIWTAQSLTVFTAPQTTIDPLQLQQLARFSVLSLGLSLIALVVDILVNAMYPVIVNQINSKKNVSLGKAFGESLEHASRIIPLNISVIIIFSLILTPFMILIIFSKLIAGPNELLATAIGFAGMGVIGLLVFVAFYFSNTIVVIEKRGVIQSMGKSIELGKKYFKDVTGLSIISLLLALISMYLAFAIGGLGAGVVYGIAFIALRLVTVVLYTYQYVLSPVLYFQLNRSEGAARKVVKQGK</sequence>
<accession>A0A7T9DJH7</accession>
<dbReference type="EMBL" id="CP064981">
    <property type="protein sequence ID" value="QQR92491.1"/>
    <property type="molecule type" value="Genomic_DNA"/>
</dbReference>
<keyword evidence="1" id="KW-1133">Transmembrane helix</keyword>
<dbReference type="Proteomes" id="UP000596004">
    <property type="component" value="Chromosome"/>
</dbReference>
<evidence type="ECO:0000256" key="1">
    <source>
        <dbReference type="SAM" id="Phobius"/>
    </source>
</evidence>
<keyword evidence="1" id="KW-0812">Transmembrane</keyword>
<evidence type="ECO:0008006" key="3">
    <source>
        <dbReference type="Google" id="ProtNLM"/>
    </source>
</evidence>
<dbReference type="AlphaFoldDB" id="A0A7T9DJH7"/>
<feature type="transmembrane region" description="Helical" evidence="1">
    <location>
        <begin position="203"/>
        <end position="224"/>
    </location>
</feature>
<keyword evidence="1" id="KW-0472">Membrane</keyword>
<protein>
    <recommendedName>
        <fullName evidence="3">Glycerophosphoryl diester phosphodiesterase membrane domain-containing protein</fullName>
    </recommendedName>
</protein>
<proteinExistence type="predicted"/>
<gene>
    <name evidence="2" type="ORF">IPJ89_05085</name>
</gene>
<feature type="transmembrane region" description="Helical" evidence="1">
    <location>
        <begin position="67"/>
        <end position="90"/>
    </location>
</feature>